<accession>A0A6J5M8K5</accession>
<keyword evidence="1" id="KW-0812">Transmembrane</keyword>
<reference evidence="2" key="1">
    <citation type="submission" date="2020-04" db="EMBL/GenBank/DDBJ databases">
        <authorList>
            <person name="Chiriac C."/>
            <person name="Salcher M."/>
            <person name="Ghai R."/>
            <person name="Kavagutti S V."/>
        </authorList>
    </citation>
    <scope>NUCLEOTIDE SEQUENCE</scope>
</reference>
<protein>
    <submittedName>
        <fullName evidence="2">Uncharacterized protein</fullName>
    </submittedName>
</protein>
<keyword evidence="1" id="KW-0472">Membrane</keyword>
<sequence length="82" mass="9179">MSEEKTSVRITQGDIYKKQLEHGDILIKVLQKLDHLDDVPDRLRDVELTLARLFWIERIAYAGLGAAVLSIIGLITSSIGAF</sequence>
<proteinExistence type="predicted"/>
<evidence type="ECO:0000313" key="2">
    <source>
        <dbReference type="EMBL" id="CAB4142521.1"/>
    </source>
</evidence>
<keyword evidence="1" id="KW-1133">Transmembrane helix</keyword>
<dbReference type="EMBL" id="LR796417">
    <property type="protein sequence ID" value="CAB4142521.1"/>
    <property type="molecule type" value="Genomic_DNA"/>
</dbReference>
<name>A0A6J5M8K5_9CAUD</name>
<evidence type="ECO:0000256" key="1">
    <source>
        <dbReference type="SAM" id="Phobius"/>
    </source>
</evidence>
<feature type="transmembrane region" description="Helical" evidence="1">
    <location>
        <begin position="59"/>
        <end position="81"/>
    </location>
</feature>
<organism evidence="2">
    <name type="scientific">uncultured Caudovirales phage</name>
    <dbReference type="NCBI Taxonomy" id="2100421"/>
    <lineage>
        <taxon>Viruses</taxon>
        <taxon>Duplodnaviria</taxon>
        <taxon>Heunggongvirae</taxon>
        <taxon>Uroviricota</taxon>
        <taxon>Caudoviricetes</taxon>
        <taxon>Peduoviridae</taxon>
        <taxon>Maltschvirus</taxon>
        <taxon>Maltschvirus maltsch</taxon>
    </lineage>
</organism>
<gene>
    <name evidence="2" type="ORF">UFOVP437_18</name>
</gene>